<feature type="domain" description="Ribosomal protein eL8/eL30/eS12/Gadd45" evidence="1">
    <location>
        <begin position="30"/>
        <end position="64"/>
    </location>
</feature>
<organism evidence="2 3">
    <name type="scientific">Dunaliella salina</name>
    <name type="common">Green alga</name>
    <name type="synonym">Protococcus salinus</name>
    <dbReference type="NCBI Taxonomy" id="3046"/>
    <lineage>
        <taxon>Eukaryota</taxon>
        <taxon>Viridiplantae</taxon>
        <taxon>Chlorophyta</taxon>
        <taxon>core chlorophytes</taxon>
        <taxon>Chlorophyceae</taxon>
        <taxon>CS clade</taxon>
        <taxon>Chlamydomonadales</taxon>
        <taxon>Dunaliellaceae</taxon>
        <taxon>Dunaliella</taxon>
    </lineage>
</organism>
<dbReference type="Gene3D" id="3.30.1330.30">
    <property type="match status" value="1"/>
</dbReference>
<evidence type="ECO:0000259" key="1">
    <source>
        <dbReference type="Pfam" id="PF01248"/>
    </source>
</evidence>
<dbReference type="InterPro" id="IPR029064">
    <property type="entry name" value="Ribosomal_eL30-like_sf"/>
</dbReference>
<accession>A0ABQ7GPD6</accession>
<dbReference type="Pfam" id="PF01248">
    <property type="entry name" value="Ribosomal_L7Ae"/>
    <property type="match status" value="1"/>
</dbReference>
<protein>
    <submittedName>
        <fullName evidence="2">NHP2 non-histone chromosome protein 2-like 1-like protein</fullName>
    </submittedName>
</protein>
<dbReference type="Proteomes" id="UP000815325">
    <property type="component" value="Unassembled WGS sequence"/>
</dbReference>
<dbReference type="SUPFAM" id="SSF55315">
    <property type="entry name" value="L30e-like"/>
    <property type="match status" value="1"/>
</dbReference>
<evidence type="ECO:0000313" key="2">
    <source>
        <dbReference type="EMBL" id="KAF5836464.1"/>
    </source>
</evidence>
<proteinExistence type="predicted"/>
<comment type="caution">
    <text evidence="2">The sequence shown here is derived from an EMBL/GenBank/DDBJ whole genome shotgun (WGS) entry which is preliminary data.</text>
</comment>
<evidence type="ECO:0000313" key="3">
    <source>
        <dbReference type="Proteomes" id="UP000815325"/>
    </source>
</evidence>
<sequence>MHAHSPREHGDIRLGSAEALWDQDNQSLENVPYVFVPSKAALGRACGVSRPVISCSVTTNEGSQLKSQIQALKDAIEKLLI</sequence>
<reference evidence="2" key="1">
    <citation type="submission" date="2017-08" db="EMBL/GenBank/DDBJ databases">
        <authorList>
            <person name="Polle J.E."/>
            <person name="Barry K."/>
            <person name="Cushman J."/>
            <person name="Schmutz J."/>
            <person name="Tran D."/>
            <person name="Hathwaick L.T."/>
            <person name="Yim W.C."/>
            <person name="Jenkins J."/>
            <person name="Mckie-Krisberg Z.M."/>
            <person name="Prochnik S."/>
            <person name="Lindquist E."/>
            <person name="Dockter R.B."/>
            <person name="Adam C."/>
            <person name="Molina H."/>
            <person name="Bunkerborg J."/>
            <person name="Jin E."/>
            <person name="Buchheim M."/>
            <person name="Magnuson J."/>
        </authorList>
    </citation>
    <scope>NUCLEOTIDE SEQUENCE</scope>
    <source>
        <strain evidence="2">CCAP 19/18</strain>
    </source>
</reference>
<keyword evidence="3" id="KW-1185">Reference proteome</keyword>
<dbReference type="InterPro" id="IPR004038">
    <property type="entry name" value="Ribosomal_eL8/eL30/eS12/Gad45"/>
</dbReference>
<gene>
    <name evidence="2" type="ORF">DUNSADRAFT_5911</name>
</gene>
<dbReference type="EMBL" id="MU069659">
    <property type="protein sequence ID" value="KAF5836464.1"/>
    <property type="molecule type" value="Genomic_DNA"/>
</dbReference>
<name>A0ABQ7GPD6_DUNSA</name>